<dbReference type="PANTHER" id="PTHR10003">
    <property type="entry name" value="SUPEROXIDE DISMUTASE CU-ZN -RELATED"/>
    <property type="match status" value="1"/>
</dbReference>
<feature type="signal peptide" evidence="2">
    <location>
        <begin position="1"/>
        <end position="27"/>
    </location>
</feature>
<dbReference type="InterPro" id="IPR001424">
    <property type="entry name" value="SOD_Cu_Zn_dom"/>
</dbReference>
<reference evidence="4 5" key="1">
    <citation type="submission" date="2016-04" db="EMBL/GenBank/DDBJ databases">
        <title>Comparative Genomics and Epigenetics of Sporosarcina ureae.</title>
        <authorList>
            <person name="Oliver A.S."/>
            <person name="Cooper K.K."/>
        </authorList>
    </citation>
    <scope>NUCLEOTIDE SEQUENCE [LARGE SCALE GENOMIC DNA]</scope>
    <source>
        <strain evidence="4 5">S204</strain>
    </source>
</reference>
<sequence>MYITYTRRNLIMWKLPSIVLGSALLMAACGGTADEEKEPVNGSGDPVVEEEGTAEPEVMAPVMNVDGEEIGSVTLTQGPSGVAMDVDVTGLEPGEHGMHFHETGVCTAPDFKESAGGHFNPTDKKHGLENPEGHHAGDLENLVADEDGNAKVTVTTDAVTLESGKDNSLLDEDGSALIIHEGADDNITDPAGDSGTPFACAEITSESMK</sequence>
<comment type="similarity">
    <text evidence="1">Belongs to the Cu-Zn superoxide dismutase family.</text>
</comment>
<accession>A0ABM6JVW3</accession>
<keyword evidence="5" id="KW-1185">Reference proteome</keyword>
<feature type="domain" description="Superoxide dismutase copper/zinc binding" evidence="3">
    <location>
        <begin position="71"/>
        <end position="203"/>
    </location>
</feature>
<evidence type="ECO:0000259" key="3">
    <source>
        <dbReference type="Pfam" id="PF00080"/>
    </source>
</evidence>
<evidence type="ECO:0000313" key="4">
    <source>
        <dbReference type="EMBL" id="ARF14081.1"/>
    </source>
</evidence>
<dbReference type="CDD" id="cd00305">
    <property type="entry name" value="Cu-Zn_Superoxide_Dismutase"/>
    <property type="match status" value="1"/>
</dbReference>
<dbReference type="EMBL" id="CP015108">
    <property type="protein sequence ID" value="ARF14081.1"/>
    <property type="molecule type" value="Genomic_DNA"/>
</dbReference>
<dbReference type="PROSITE" id="PS51257">
    <property type="entry name" value="PROKAR_LIPOPROTEIN"/>
    <property type="match status" value="1"/>
</dbReference>
<keyword evidence="2" id="KW-0732">Signal</keyword>
<dbReference type="Gene3D" id="2.60.40.200">
    <property type="entry name" value="Superoxide dismutase, copper/zinc binding domain"/>
    <property type="match status" value="1"/>
</dbReference>
<evidence type="ECO:0000256" key="1">
    <source>
        <dbReference type="ARBA" id="ARBA00010457"/>
    </source>
</evidence>
<protein>
    <submittedName>
        <fullName evidence="4">Superoxide dismutase</fullName>
    </submittedName>
</protein>
<evidence type="ECO:0000256" key="2">
    <source>
        <dbReference type="SAM" id="SignalP"/>
    </source>
</evidence>
<evidence type="ECO:0000313" key="5">
    <source>
        <dbReference type="Proteomes" id="UP000192486"/>
    </source>
</evidence>
<organism evidence="4 5">
    <name type="scientific">Sporosarcina ureae</name>
    <dbReference type="NCBI Taxonomy" id="1571"/>
    <lineage>
        <taxon>Bacteria</taxon>
        <taxon>Bacillati</taxon>
        <taxon>Bacillota</taxon>
        <taxon>Bacilli</taxon>
        <taxon>Bacillales</taxon>
        <taxon>Caryophanaceae</taxon>
        <taxon>Sporosarcina</taxon>
    </lineage>
</organism>
<dbReference type="SUPFAM" id="SSF49329">
    <property type="entry name" value="Cu,Zn superoxide dismutase-like"/>
    <property type="match status" value="1"/>
</dbReference>
<dbReference type="InterPro" id="IPR024134">
    <property type="entry name" value="SOD_Cu/Zn_/chaperone"/>
</dbReference>
<dbReference type="Proteomes" id="UP000192486">
    <property type="component" value="Chromosome"/>
</dbReference>
<feature type="chain" id="PRO_5045985749" evidence="2">
    <location>
        <begin position="28"/>
        <end position="209"/>
    </location>
</feature>
<dbReference type="Pfam" id="PF00080">
    <property type="entry name" value="Sod_Cu"/>
    <property type="match status" value="1"/>
</dbReference>
<proteinExistence type="inferred from homology"/>
<name>A0ABM6JVW3_SPOUR</name>
<gene>
    <name evidence="4" type="ORF">SporoS204_07955</name>
</gene>
<dbReference type="InterPro" id="IPR036423">
    <property type="entry name" value="SOD-like_Cu/Zn_dom_sf"/>
</dbReference>